<evidence type="ECO:0000313" key="3">
    <source>
        <dbReference type="EMBL" id="GGI65703.1"/>
    </source>
</evidence>
<dbReference type="InterPro" id="IPR018247">
    <property type="entry name" value="EF_Hand_1_Ca_BS"/>
</dbReference>
<dbReference type="Gene3D" id="3.40.190.10">
    <property type="entry name" value="Periplasmic binding protein-like II"/>
    <property type="match status" value="3"/>
</dbReference>
<dbReference type="PROSITE" id="PS00018">
    <property type="entry name" value="EF_HAND_1"/>
    <property type="match status" value="1"/>
</dbReference>
<proteinExistence type="predicted"/>
<evidence type="ECO:0000256" key="2">
    <source>
        <dbReference type="SAM" id="SignalP"/>
    </source>
</evidence>
<evidence type="ECO:0000313" key="4">
    <source>
        <dbReference type="Proteomes" id="UP000622610"/>
    </source>
</evidence>
<accession>A0A917N4K0</accession>
<reference evidence="3" key="1">
    <citation type="journal article" date="2014" name="Int. J. Syst. Evol. Microbiol.">
        <title>Complete genome sequence of Corynebacterium casei LMG S-19264T (=DSM 44701T), isolated from a smear-ripened cheese.</title>
        <authorList>
            <consortium name="US DOE Joint Genome Institute (JGI-PGF)"/>
            <person name="Walter F."/>
            <person name="Albersmeier A."/>
            <person name="Kalinowski J."/>
            <person name="Ruckert C."/>
        </authorList>
    </citation>
    <scope>NUCLEOTIDE SEQUENCE</scope>
    <source>
        <strain evidence="3">CCM 8433</strain>
    </source>
</reference>
<name>A0A917N4K0_9ENTE</name>
<organism evidence="3 4">
    <name type="scientific">Enterococcus alcedinis</name>
    <dbReference type="NCBI Taxonomy" id="1274384"/>
    <lineage>
        <taxon>Bacteria</taxon>
        <taxon>Bacillati</taxon>
        <taxon>Bacillota</taxon>
        <taxon>Bacilli</taxon>
        <taxon>Lactobacillales</taxon>
        <taxon>Enterococcaceae</taxon>
        <taxon>Enterococcus</taxon>
    </lineage>
</organism>
<dbReference type="SUPFAM" id="SSF53850">
    <property type="entry name" value="Periplasmic binding protein-like II"/>
    <property type="match status" value="1"/>
</dbReference>
<dbReference type="InterPro" id="IPR050490">
    <property type="entry name" value="Bact_solute-bd_prot1"/>
</dbReference>
<dbReference type="Proteomes" id="UP000622610">
    <property type="component" value="Unassembled WGS sequence"/>
</dbReference>
<dbReference type="PANTHER" id="PTHR43649">
    <property type="entry name" value="ARABINOSE-BINDING PROTEIN-RELATED"/>
    <property type="match status" value="1"/>
</dbReference>
<reference evidence="3" key="2">
    <citation type="submission" date="2020-09" db="EMBL/GenBank/DDBJ databases">
        <authorList>
            <person name="Sun Q."/>
            <person name="Sedlacek I."/>
        </authorList>
    </citation>
    <scope>NUCLEOTIDE SEQUENCE</scope>
    <source>
        <strain evidence="3">CCM 8433</strain>
    </source>
</reference>
<feature type="chain" id="PRO_5038668378" evidence="2">
    <location>
        <begin position="22"/>
        <end position="556"/>
    </location>
</feature>
<feature type="signal peptide" evidence="2">
    <location>
        <begin position="1"/>
        <end position="21"/>
    </location>
</feature>
<keyword evidence="4" id="KW-1185">Reference proteome</keyword>
<dbReference type="AlphaFoldDB" id="A0A917N4K0"/>
<protein>
    <submittedName>
        <fullName evidence="3">Sugar ABC transporter substrate-binding protein</fullName>
    </submittedName>
</protein>
<dbReference type="PANTHER" id="PTHR43649:SF33">
    <property type="entry name" value="POLYGALACTURONAN_RHAMNOGALACTURONAN-BINDING PROTEIN YTCQ"/>
    <property type="match status" value="1"/>
</dbReference>
<evidence type="ECO:0000256" key="1">
    <source>
        <dbReference type="ARBA" id="ARBA00022729"/>
    </source>
</evidence>
<dbReference type="RefSeq" id="WP_188367543.1">
    <property type="nucleotide sequence ID" value="NZ_BMDT01000005.1"/>
</dbReference>
<dbReference type="EMBL" id="BMDT01000005">
    <property type="protein sequence ID" value="GGI65703.1"/>
    <property type="molecule type" value="Genomic_DNA"/>
</dbReference>
<comment type="caution">
    <text evidence="3">The sequence shown here is derived from an EMBL/GenBank/DDBJ whole genome shotgun (WGS) entry which is preliminary data.</text>
</comment>
<keyword evidence="1 2" id="KW-0732">Signal</keyword>
<dbReference type="PROSITE" id="PS51257">
    <property type="entry name" value="PROKAR_LIPOPROTEIN"/>
    <property type="match status" value="1"/>
</dbReference>
<gene>
    <name evidence="3" type="ORF">GCM10011482_13570</name>
</gene>
<sequence length="556" mass="61161">MAKWKKTLFSSLLFSLPFVLAACGGGGAKEAPVNADGNTIVKLGQQTAPNSKLPKGDTYSDNAYRRLMKKELGIELESAFEAHGDDYGRQVSLAIASGEIPDIMAVSREELEELADNDLIADLSEVYEEFASDHIKEIYNSFDKVQLDAATVDGQLMGIPGTANDFGPNMVWIRQDWLDNLNIQLDTDKNNAITLKELEDTAKTFKEKDASGTGKTQGLAIAHWLSSDNHGGSAYTASAIFNVFDAFPKTHIKDSNGKLVYGSNTPETKETLVQLNKWFEEGLLDPQFGTRTYDDIHAMMVNGELGIVPGPWHMSDWGLVQAKASNPDAQFTPFAIENDEGFVNGVSKPGVGSFIVVRKDFEKPEVAVQMTNLLFDEIPNSEDMATEFPEIYEYTQLAVDGSVRPINIELFKNLSEIDDAVIASQAALGETNMDDISSFIVKNNAEKIKAYLDNPEGADTTDWAVYASRYLAVNNVMGGVREQGNFNEINPIAIFESVKAAERNGAQIGKLEEGQFIKFVTGEESLDNFDKYVKTWEEQGGKAILEEMQTIVDADK</sequence>